<dbReference type="EMBL" id="CP001004">
    <property type="protein sequence ID" value="ACB28290.1"/>
    <property type="molecule type" value="Genomic_DNA"/>
</dbReference>
<keyword evidence="2" id="KW-0614">Plasmid</keyword>
<name>B1M9W5_METRJ</name>
<feature type="chain" id="PRO_5002766442" description="DUF4440 domain-containing protein" evidence="1">
    <location>
        <begin position="23"/>
        <end position="173"/>
    </location>
</feature>
<dbReference type="OrthoDB" id="7449259at2"/>
<dbReference type="GeneID" id="6142482"/>
<accession>B1M9W5</accession>
<reference evidence="2 3" key="1">
    <citation type="submission" date="2008-03" db="EMBL/GenBank/DDBJ databases">
        <title>Complete sequence of plasmid3 of Methylobacterium radiotolerans JCM 2831.</title>
        <authorList>
            <consortium name="US DOE Joint Genome Institute"/>
            <person name="Copeland A."/>
            <person name="Lucas S."/>
            <person name="Lapidus A."/>
            <person name="Glavina del Rio T."/>
            <person name="Dalin E."/>
            <person name="Tice H."/>
            <person name="Bruce D."/>
            <person name="Goodwin L."/>
            <person name="Pitluck S."/>
            <person name="Kiss H."/>
            <person name="Brettin T."/>
            <person name="Detter J.C."/>
            <person name="Han C."/>
            <person name="Kuske C.R."/>
            <person name="Schmutz J."/>
            <person name="Larimer F."/>
            <person name="Land M."/>
            <person name="Hauser L."/>
            <person name="Kyrpides N."/>
            <person name="Mikhailova N."/>
            <person name="Marx C.J."/>
            <person name="Richardson P."/>
        </authorList>
    </citation>
    <scope>NUCLEOTIDE SEQUENCE [LARGE SCALE GENOMIC DNA]</scope>
    <source>
        <strain evidence="3">ATCC 27329 / DSM 1819 / JCM 2831 / NBRC 15690 / NCIMB 10815 / 0-1</strain>
        <plasmid evidence="3">Plasmid pMRAD03</plasmid>
    </source>
</reference>
<keyword evidence="1" id="KW-0732">Signal</keyword>
<organism evidence="2 3">
    <name type="scientific">Methylobacterium radiotolerans (strain ATCC 27329 / DSM 1819 / JCM 2831 / NBRC 15690 / NCIMB 10815 / 0-1)</name>
    <dbReference type="NCBI Taxonomy" id="426355"/>
    <lineage>
        <taxon>Bacteria</taxon>
        <taxon>Pseudomonadati</taxon>
        <taxon>Pseudomonadota</taxon>
        <taxon>Alphaproteobacteria</taxon>
        <taxon>Hyphomicrobiales</taxon>
        <taxon>Methylobacteriaceae</taxon>
        <taxon>Methylobacterium</taxon>
    </lineage>
</organism>
<sequence length="173" mass="19168">MKRRWLTATLLILILPGAYVPAAAMQTAKAVPAAVIPATAHPELPQGACDKTQDGFSAFLDAIVTDPALRAAYSAPQVAERDLRDPSKPVVRPSEPFRLTIIDNQWSYDEPGRDPGKLARVDLSFKLAGNQMRLGFVRAKFSPGDDLIKTYGPPEAYVFEHMNKCWRLVQHLR</sequence>
<protein>
    <recommendedName>
        <fullName evidence="4">DUF4440 domain-containing protein</fullName>
    </recommendedName>
</protein>
<proteinExistence type="predicted"/>
<dbReference type="RefSeq" id="WP_012338179.1">
    <property type="nucleotide sequence ID" value="NC_010514.1"/>
</dbReference>
<evidence type="ECO:0000313" key="2">
    <source>
        <dbReference type="EMBL" id="ACB28290.1"/>
    </source>
</evidence>
<dbReference type="AlphaFoldDB" id="B1M9W5"/>
<dbReference type="HOGENOM" id="CLU_1545854_0_0_5"/>
<evidence type="ECO:0008006" key="4">
    <source>
        <dbReference type="Google" id="ProtNLM"/>
    </source>
</evidence>
<dbReference type="KEGG" id="mrd:Mrad2831_6368"/>
<geneLocation type="plasmid" evidence="2 3">
    <name>pMRAD03</name>
</geneLocation>
<feature type="signal peptide" evidence="1">
    <location>
        <begin position="1"/>
        <end position="22"/>
    </location>
</feature>
<dbReference type="Proteomes" id="UP000006589">
    <property type="component" value="Plasmid pMRAD03"/>
</dbReference>
<evidence type="ECO:0000313" key="3">
    <source>
        <dbReference type="Proteomes" id="UP000006589"/>
    </source>
</evidence>
<gene>
    <name evidence="2" type="ordered locus">Mrad2831_6368</name>
</gene>
<evidence type="ECO:0000256" key="1">
    <source>
        <dbReference type="SAM" id="SignalP"/>
    </source>
</evidence>